<proteinExistence type="predicted"/>
<gene>
    <name evidence="3" type="ORF">BDK51DRAFT_29486</name>
</gene>
<reference evidence="4" key="1">
    <citation type="journal article" date="2018" name="Nat. Microbiol.">
        <title>Leveraging single-cell genomics to expand the fungal tree of life.</title>
        <authorList>
            <person name="Ahrendt S.R."/>
            <person name="Quandt C.A."/>
            <person name="Ciobanu D."/>
            <person name="Clum A."/>
            <person name="Salamov A."/>
            <person name="Andreopoulos B."/>
            <person name="Cheng J.F."/>
            <person name="Woyke T."/>
            <person name="Pelin A."/>
            <person name="Henrissat B."/>
            <person name="Reynolds N.K."/>
            <person name="Benny G.L."/>
            <person name="Smith M.E."/>
            <person name="James T.Y."/>
            <person name="Grigoriev I.V."/>
        </authorList>
    </citation>
    <scope>NUCLEOTIDE SEQUENCE [LARGE SCALE GENOMIC DNA]</scope>
</reference>
<dbReference type="PANTHER" id="PTHR31540">
    <property type="entry name" value="CENTROSOMAL PROTEIN OF 131 KDA"/>
    <property type="match status" value="1"/>
</dbReference>
<accession>A0A4V1ISS2</accession>
<evidence type="ECO:0000313" key="4">
    <source>
        <dbReference type="Proteomes" id="UP000269721"/>
    </source>
</evidence>
<evidence type="ECO:0000256" key="2">
    <source>
        <dbReference type="SAM" id="MobiDB-lite"/>
    </source>
</evidence>
<dbReference type="InterPro" id="IPR030465">
    <property type="entry name" value="CEP131"/>
</dbReference>
<keyword evidence="1" id="KW-0175">Coiled coil</keyword>
<sequence>MQSKLLEEAHERDLGKQRELWQAAEKLKRDKWIADKTKAIKDATVQALEPDIKAMLAQQKIQIRQLEEKFREDVIREKSILAEHHQRQMDALRHAMDVERVRACEEEREFARQRYLESGFIFLATHTVELYIVYPAQFQQQKRKLHADFDEQKHAMSESAKAERQSEEAAHRRTVDDLRRELDAARVAKEAAVDEARRRGVAEAGALPASQRRLLRSEVEDAHHILHQLAQLREKMSIEKEEWQTHYMAKQENEMRNREVKLVERHGLLGYMGSEAVGGEPGVTVLHIQSSQKALKERLVKERDAEIEMVIQRLESETSAGSSEASRRYRIEVEKLKSEMAEEIKQLRDQHSLALDKVLAAQTALAKAEETRREMQKQIMQAQHESASKENLIRQQKNELMRLKVDEDTLSKAIRREFEDQITRKDAALQSLNETLAAHDSQLEALRRRHERELEDLAGEKDRTIRIIEDKVRKTVALKDDIVASLRSQVEELGIRSGHLERLIDKQRKELLS</sequence>
<dbReference type="PANTHER" id="PTHR31540:SF1">
    <property type="entry name" value="CENTROSOMAL PROTEIN OF 131 KDA"/>
    <property type="match status" value="1"/>
</dbReference>
<dbReference type="GO" id="GO:0035735">
    <property type="term" value="P:intraciliary transport involved in cilium assembly"/>
    <property type="evidence" value="ECO:0007669"/>
    <property type="project" value="InterPro"/>
</dbReference>
<feature type="region of interest" description="Disordered" evidence="2">
    <location>
        <begin position="152"/>
        <end position="175"/>
    </location>
</feature>
<dbReference type="EMBL" id="KZ993869">
    <property type="protein sequence ID" value="RKO94547.1"/>
    <property type="molecule type" value="Genomic_DNA"/>
</dbReference>
<dbReference type="OrthoDB" id="197735at2759"/>
<organism evidence="3 4">
    <name type="scientific">Blyttiomyces helicus</name>
    <dbReference type="NCBI Taxonomy" id="388810"/>
    <lineage>
        <taxon>Eukaryota</taxon>
        <taxon>Fungi</taxon>
        <taxon>Fungi incertae sedis</taxon>
        <taxon>Chytridiomycota</taxon>
        <taxon>Chytridiomycota incertae sedis</taxon>
        <taxon>Chytridiomycetes</taxon>
        <taxon>Chytridiomycetes incertae sedis</taxon>
        <taxon>Blyttiomyces</taxon>
    </lineage>
</organism>
<keyword evidence="4" id="KW-1185">Reference proteome</keyword>
<evidence type="ECO:0000313" key="3">
    <source>
        <dbReference type="EMBL" id="RKO94547.1"/>
    </source>
</evidence>
<feature type="coiled-coil region" evidence="1">
    <location>
        <begin position="326"/>
        <end position="463"/>
    </location>
</feature>
<evidence type="ECO:0000256" key="1">
    <source>
        <dbReference type="SAM" id="Coils"/>
    </source>
</evidence>
<dbReference type="Proteomes" id="UP000269721">
    <property type="component" value="Unassembled WGS sequence"/>
</dbReference>
<dbReference type="GO" id="GO:0005929">
    <property type="term" value="C:cilium"/>
    <property type="evidence" value="ECO:0007669"/>
    <property type="project" value="GOC"/>
</dbReference>
<protein>
    <submittedName>
        <fullName evidence="3">Uncharacterized protein</fullName>
    </submittedName>
</protein>
<dbReference type="AlphaFoldDB" id="A0A4V1ISS2"/>
<name>A0A4V1ISS2_9FUNG</name>